<reference evidence="1 2" key="1">
    <citation type="journal article" date="2013" name="Genome Announc.">
        <title>Draft Genome Sequence of Rhodococcus opacus Strain M213 Shows a Diverse Catabolic Potential.</title>
        <authorList>
            <person name="Pathak A."/>
            <person name="Green S.J."/>
            <person name="Ogram A."/>
            <person name="Chauhan A."/>
        </authorList>
    </citation>
    <scope>NUCLEOTIDE SEQUENCE [LARGE SCALE GENOMIC DNA]</scope>
    <source>
        <strain evidence="1 2">M213</strain>
    </source>
</reference>
<gene>
    <name evidence="1" type="ORF">WSS_A07334</name>
</gene>
<organism evidence="1 2">
    <name type="scientific">Rhodococcus opacus M213</name>
    <dbReference type="NCBI Taxonomy" id="1129896"/>
    <lineage>
        <taxon>Bacteria</taxon>
        <taxon>Bacillati</taxon>
        <taxon>Actinomycetota</taxon>
        <taxon>Actinomycetes</taxon>
        <taxon>Mycobacteriales</taxon>
        <taxon>Nocardiaceae</taxon>
        <taxon>Rhodococcus</taxon>
    </lineage>
</organism>
<evidence type="ECO:0000313" key="1">
    <source>
        <dbReference type="EMBL" id="EKT83453.1"/>
    </source>
</evidence>
<name>K8XP87_RHOOP</name>
<protein>
    <submittedName>
        <fullName evidence="1">Uncharacterized protein</fullName>
    </submittedName>
</protein>
<evidence type="ECO:0000313" key="2">
    <source>
        <dbReference type="Proteomes" id="UP000005951"/>
    </source>
</evidence>
<sequence>MREFFVIGIGARDPDQVTVQAIKAATRYDSANYVTSATTRGSNFSSLEWTMSSGARSRRGCS</sequence>
<dbReference type="AlphaFoldDB" id="K8XP87"/>
<proteinExistence type="predicted"/>
<dbReference type="EMBL" id="AJYC02000019">
    <property type="protein sequence ID" value="EKT83453.1"/>
    <property type="molecule type" value="Genomic_DNA"/>
</dbReference>
<accession>K8XP87</accession>
<dbReference type="RefSeq" id="WP_005254563.1">
    <property type="nucleotide sequence ID" value="NZ_AJYC02000019.1"/>
</dbReference>
<comment type="caution">
    <text evidence="1">The sequence shown here is derived from an EMBL/GenBank/DDBJ whole genome shotgun (WGS) entry which is preliminary data.</text>
</comment>
<dbReference type="Proteomes" id="UP000005951">
    <property type="component" value="Unassembled WGS sequence"/>
</dbReference>